<dbReference type="InterPro" id="IPR002156">
    <property type="entry name" value="RNaseH_domain"/>
</dbReference>
<dbReference type="PROSITE" id="PS50879">
    <property type="entry name" value="RNASE_H_1"/>
    <property type="match status" value="1"/>
</dbReference>
<keyword evidence="8" id="KW-0539">Nucleus</keyword>
<evidence type="ECO:0000256" key="5">
    <source>
        <dbReference type="ARBA" id="ARBA00022723"/>
    </source>
</evidence>
<dbReference type="PANTHER" id="PTHR10642:SF26">
    <property type="entry name" value="RIBONUCLEASE H1"/>
    <property type="match status" value="1"/>
</dbReference>
<gene>
    <name evidence="12" type="ORF">CNMCM6106_009197</name>
</gene>
<dbReference type="Pfam" id="PF00505">
    <property type="entry name" value="HMG_box"/>
    <property type="match status" value="1"/>
</dbReference>
<feature type="region of interest" description="Disordered" evidence="9">
    <location>
        <begin position="336"/>
        <end position="396"/>
    </location>
</feature>
<keyword evidence="5" id="KW-0479">Metal-binding</keyword>
<evidence type="ECO:0000256" key="6">
    <source>
        <dbReference type="ARBA" id="ARBA00022759"/>
    </source>
</evidence>
<dbReference type="CDD" id="cd13934">
    <property type="entry name" value="RNase_H_Dikarya_like"/>
    <property type="match status" value="1"/>
</dbReference>
<feature type="compositionally biased region" description="Polar residues" evidence="9">
    <location>
        <begin position="367"/>
        <end position="379"/>
    </location>
</feature>
<dbReference type="InterPro" id="IPR036397">
    <property type="entry name" value="RNaseH_sf"/>
</dbReference>
<dbReference type="CDD" id="cd00084">
    <property type="entry name" value="HMG-box_SF"/>
    <property type="match status" value="1"/>
</dbReference>
<reference evidence="12" key="1">
    <citation type="submission" date="2020-06" db="EMBL/GenBank/DDBJ databases">
        <title>Draft genome sequences of strains closely related to Aspergillus parafelis and Aspergillus hiratsukae.</title>
        <authorList>
            <person name="Dos Santos R.A.C."/>
            <person name="Rivero-Menendez O."/>
            <person name="Steenwyk J.L."/>
            <person name="Mead M.E."/>
            <person name="Goldman G.H."/>
            <person name="Alastruey-Izquierdo A."/>
            <person name="Rokas A."/>
        </authorList>
    </citation>
    <scope>NUCLEOTIDE SEQUENCE</scope>
    <source>
        <strain evidence="12">CNM-CM6106</strain>
    </source>
</reference>
<keyword evidence="8" id="KW-0238">DNA-binding</keyword>
<comment type="similarity">
    <text evidence="2">Belongs to the RNase H family.</text>
</comment>
<dbReference type="Gene3D" id="1.10.30.10">
    <property type="entry name" value="High mobility group box domain"/>
    <property type="match status" value="2"/>
</dbReference>
<dbReference type="GO" id="GO:0043137">
    <property type="term" value="P:DNA replication, removal of RNA primer"/>
    <property type="evidence" value="ECO:0007669"/>
    <property type="project" value="TreeGrafter"/>
</dbReference>
<evidence type="ECO:0000313" key="12">
    <source>
        <dbReference type="EMBL" id="KAF7162203.1"/>
    </source>
</evidence>
<dbReference type="GO" id="GO:0005634">
    <property type="term" value="C:nucleus"/>
    <property type="evidence" value="ECO:0007669"/>
    <property type="project" value="UniProtKB-UniRule"/>
</dbReference>
<dbReference type="SMART" id="SM00398">
    <property type="entry name" value="HMG"/>
    <property type="match status" value="1"/>
</dbReference>
<evidence type="ECO:0000256" key="4">
    <source>
        <dbReference type="ARBA" id="ARBA00022722"/>
    </source>
</evidence>
<feature type="compositionally biased region" description="Low complexity" evidence="9">
    <location>
        <begin position="341"/>
        <end position="356"/>
    </location>
</feature>
<organism evidence="12 13">
    <name type="scientific">Aspergillus hiratsukae</name>
    <dbReference type="NCBI Taxonomy" id="1194566"/>
    <lineage>
        <taxon>Eukaryota</taxon>
        <taxon>Fungi</taxon>
        <taxon>Dikarya</taxon>
        <taxon>Ascomycota</taxon>
        <taxon>Pezizomycotina</taxon>
        <taxon>Eurotiomycetes</taxon>
        <taxon>Eurotiomycetidae</taxon>
        <taxon>Eurotiales</taxon>
        <taxon>Aspergillaceae</taxon>
        <taxon>Aspergillus</taxon>
        <taxon>Aspergillus subgen. Fumigati</taxon>
    </lineage>
</organism>
<evidence type="ECO:0000256" key="3">
    <source>
        <dbReference type="ARBA" id="ARBA00012180"/>
    </source>
</evidence>
<feature type="compositionally biased region" description="Polar residues" evidence="9">
    <location>
        <begin position="386"/>
        <end position="396"/>
    </location>
</feature>
<evidence type="ECO:0000256" key="8">
    <source>
        <dbReference type="PROSITE-ProRule" id="PRU00267"/>
    </source>
</evidence>
<feature type="compositionally biased region" description="Basic and acidic residues" evidence="9">
    <location>
        <begin position="132"/>
        <end position="157"/>
    </location>
</feature>
<dbReference type="PANTHER" id="PTHR10642">
    <property type="entry name" value="RIBONUCLEASE H1"/>
    <property type="match status" value="1"/>
</dbReference>
<comment type="catalytic activity">
    <reaction evidence="1">
        <text>Endonucleolytic cleavage to 5'-phosphomonoester.</text>
        <dbReference type="EC" id="3.1.26.4"/>
    </reaction>
</comment>
<dbReference type="EC" id="3.1.26.4" evidence="3"/>
<feature type="compositionally biased region" description="Basic residues" evidence="9">
    <location>
        <begin position="114"/>
        <end position="131"/>
    </location>
</feature>
<evidence type="ECO:0000256" key="7">
    <source>
        <dbReference type="ARBA" id="ARBA00022801"/>
    </source>
</evidence>
<keyword evidence="4" id="KW-0540">Nuclease</keyword>
<dbReference type="SUPFAM" id="SSF47095">
    <property type="entry name" value="HMG-box"/>
    <property type="match status" value="2"/>
</dbReference>
<dbReference type="InterPro" id="IPR050092">
    <property type="entry name" value="RNase_H"/>
</dbReference>
<dbReference type="SUPFAM" id="SSF53098">
    <property type="entry name" value="Ribonuclease H-like"/>
    <property type="match status" value="1"/>
</dbReference>
<proteinExistence type="inferred from homology"/>
<feature type="DNA-binding region" description="HMG box" evidence="8">
    <location>
        <begin position="273"/>
        <end position="339"/>
    </location>
</feature>
<dbReference type="InterPro" id="IPR012337">
    <property type="entry name" value="RNaseH-like_sf"/>
</dbReference>
<sequence length="623" mass="70147">MTQPPGFFLTFFPRRPLDIGARKFFASLRVMPRNMIQGGGGILRYLRRGGALIRPTRVAIANGLVRRICLSTNHHLVNATAKTIRPSVILSRPLINSFATTSTPDEETETTKSKGSKTGKKKTTKKRSSTAKAKDKPKPRKRLTEKQKEAKKAEKTKELVKQLKKTALEPPKKLIENPWNLAIATVAKEIQARGVKGPDFVAQCSQLAQSISAEERERIATEAEANKAANAAAYDAWIKEHTPLQIREANAARRRLNKIKDTSLRLLRDDRQVKRPRTAYLLYMLDRTGEGDFKYMKAKDIALRVTEEWKGLTSTEKEKYLRQAEQDRERYRQEYREVYGEEPSTSRSTSPSPSTEQDFDTDDTHSVHSSLSHGASTLFSHDDRSSVSSGPVSVQAVTGVPDRAARLRFRAENIYPDHFTLADIEVPRGPWVYLACPGSRRKCPHCKVHVSHNDYVVVAVDGACSNNGKDAARSSYGVFWGHNNVLNTAVPVEGERHHTNQVAELRACMRALLDVVHVKSLFEDQGGALNAVVIKSDSEYLVRGVTDWLPKWKRNGWKNCRGLDVVNWEHFKAIERLIEGLEEQKILVKFWHVPRKNNRDADAMAKAVLRGGWNRGLGLLPPL</sequence>
<dbReference type="EMBL" id="JACBAF010002233">
    <property type="protein sequence ID" value="KAF7162203.1"/>
    <property type="molecule type" value="Genomic_DNA"/>
</dbReference>
<comment type="caution">
    <text evidence="12">The sequence shown here is derived from an EMBL/GenBank/DDBJ whole genome shotgun (WGS) entry which is preliminary data.</text>
</comment>
<dbReference type="Pfam" id="PF00075">
    <property type="entry name" value="RNase_H"/>
    <property type="match status" value="1"/>
</dbReference>
<dbReference type="GO" id="GO:0046872">
    <property type="term" value="F:metal ion binding"/>
    <property type="evidence" value="ECO:0007669"/>
    <property type="project" value="UniProtKB-KW"/>
</dbReference>
<feature type="domain" description="HMG box" evidence="10">
    <location>
        <begin position="273"/>
        <end position="339"/>
    </location>
</feature>
<dbReference type="Gene3D" id="3.30.420.10">
    <property type="entry name" value="Ribonuclease H-like superfamily/Ribonuclease H"/>
    <property type="match status" value="1"/>
</dbReference>
<dbReference type="GO" id="GO:0004523">
    <property type="term" value="F:RNA-DNA hybrid ribonuclease activity"/>
    <property type="evidence" value="ECO:0007669"/>
    <property type="project" value="UniProtKB-EC"/>
</dbReference>
<evidence type="ECO:0000259" key="11">
    <source>
        <dbReference type="PROSITE" id="PS50879"/>
    </source>
</evidence>
<dbReference type="PROSITE" id="PS50118">
    <property type="entry name" value="HMG_BOX_2"/>
    <property type="match status" value="1"/>
</dbReference>
<feature type="domain" description="RNase H type-1" evidence="11">
    <location>
        <begin position="452"/>
        <end position="610"/>
    </location>
</feature>
<keyword evidence="6" id="KW-0255">Endonuclease</keyword>
<protein>
    <recommendedName>
        <fullName evidence="3">ribonuclease H</fullName>
        <ecNumber evidence="3">3.1.26.4</ecNumber>
    </recommendedName>
</protein>
<evidence type="ECO:0000256" key="9">
    <source>
        <dbReference type="SAM" id="MobiDB-lite"/>
    </source>
</evidence>
<evidence type="ECO:0000313" key="13">
    <source>
        <dbReference type="Proteomes" id="UP000662466"/>
    </source>
</evidence>
<dbReference type="Proteomes" id="UP000662466">
    <property type="component" value="Unassembled WGS sequence"/>
</dbReference>
<feature type="region of interest" description="Disordered" evidence="9">
    <location>
        <begin position="99"/>
        <end position="157"/>
    </location>
</feature>
<evidence type="ECO:0000259" key="10">
    <source>
        <dbReference type="PROSITE" id="PS50118"/>
    </source>
</evidence>
<dbReference type="InterPro" id="IPR036910">
    <property type="entry name" value="HMG_box_dom_sf"/>
</dbReference>
<name>A0A8H6PWR6_9EURO</name>
<dbReference type="AlphaFoldDB" id="A0A8H6PWR6"/>
<accession>A0A8H6PWR6</accession>
<dbReference type="GO" id="GO:0003677">
    <property type="term" value="F:DNA binding"/>
    <property type="evidence" value="ECO:0007669"/>
    <property type="project" value="UniProtKB-UniRule"/>
</dbReference>
<evidence type="ECO:0000256" key="2">
    <source>
        <dbReference type="ARBA" id="ARBA00005300"/>
    </source>
</evidence>
<evidence type="ECO:0000256" key="1">
    <source>
        <dbReference type="ARBA" id="ARBA00000077"/>
    </source>
</evidence>
<dbReference type="InterPro" id="IPR009071">
    <property type="entry name" value="HMG_box_dom"/>
</dbReference>
<keyword evidence="7" id="KW-0378">Hydrolase</keyword>